<keyword evidence="2" id="KW-1185">Reference proteome</keyword>
<sequence>MHGYLSLRLSKRKRRTGWTCDGHIYRLVSQSFFNKLNDHDPPSILRLSLRQQVLMICCAESKAINDPKGIWH</sequence>
<dbReference type="AlphaFoldDB" id="A0A835HNG2"/>
<accession>A0A835HNG2</accession>
<evidence type="ECO:0000313" key="1">
    <source>
        <dbReference type="EMBL" id="KAF9602700.1"/>
    </source>
</evidence>
<comment type="caution">
    <text evidence="1">The sequence shown here is derived from an EMBL/GenBank/DDBJ whole genome shotgun (WGS) entry which is preliminary data.</text>
</comment>
<dbReference type="OrthoDB" id="10388748at2759"/>
<gene>
    <name evidence="1" type="ORF">IFM89_030588</name>
</gene>
<evidence type="ECO:0000313" key="2">
    <source>
        <dbReference type="Proteomes" id="UP000631114"/>
    </source>
</evidence>
<proteinExistence type="predicted"/>
<name>A0A835HNG2_9MAGN</name>
<dbReference type="Proteomes" id="UP000631114">
    <property type="component" value="Unassembled WGS sequence"/>
</dbReference>
<reference evidence="1 2" key="1">
    <citation type="submission" date="2020-10" db="EMBL/GenBank/DDBJ databases">
        <title>The Coptis chinensis genome and diversification of protoberbering-type alkaloids.</title>
        <authorList>
            <person name="Wang B."/>
            <person name="Shu S."/>
            <person name="Song C."/>
            <person name="Liu Y."/>
        </authorList>
    </citation>
    <scope>NUCLEOTIDE SEQUENCE [LARGE SCALE GENOMIC DNA]</scope>
    <source>
        <strain evidence="1">HL-2020</strain>
        <tissue evidence="1">Leaf</tissue>
    </source>
</reference>
<organism evidence="1 2">
    <name type="scientific">Coptis chinensis</name>
    <dbReference type="NCBI Taxonomy" id="261450"/>
    <lineage>
        <taxon>Eukaryota</taxon>
        <taxon>Viridiplantae</taxon>
        <taxon>Streptophyta</taxon>
        <taxon>Embryophyta</taxon>
        <taxon>Tracheophyta</taxon>
        <taxon>Spermatophyta</taxon>
        <taxon>Magnoliopsida</taxon>
        <taxon>Ranunculales</taxon>
        <taxon>Ranunculaceae</taxon>
        <taxon>Coptidoideae</taxon>
        <taxon>Coptis</taxon>
    </lineage>
</organism>
<dbReference type="EMBL" id="JADFTS010000006">
    <property type="protein sequence ID" value="KAF9602700.1"/>
    <property type="molecule type" value="Genomic_DNA"/>
</dbReference>
<protein>
    <submittedName>
        <fullName evidence="1">Uncharacterized protein</fullName>
    </submittedName>
</protein>